<comment type="caution">
    <text evidence="1">The sequence shown here is derived from an EMBL/GenBank/DDBJ whole genome shotgun (WGS) entry which is preliminary data.</text>
</comment>
<dbReference type="InterPro" id="IPR031009">
    <property type="entry name" value="Tcm_partner"/>
</dbReference>
<proteinExistence type="predicted"/>
<gene>
    <name evidence="1" type="primary">tcmP</name>
    <name evidence="1" type="ORF">FEV09_14370</name>
</gene>
<dbReference type="NCBIfam" id="TIGR04474">
    <property type="entry name" value="tcm_partner"/>
    <property type="match status" value="1"/>
</dbReference>
<sequence>MPINSSGQGFSENTLTKQDHFRYFVDVHLGICKGIFDTYQNNFWLSHKYYYIDLNAGPGITEEYGEGSPVIFLQEATKRQVQTRCHFVDVNETVIEALKKNISIFPCQAEYFPYDNHLAIKKISETLYQYHKKGNKKLYGLLYSDENGTVPFDELTEVFSQKHLQTLDILIYFSATTVKRCLKSFGSDKYKRLTDYIYKLPKKHWQIRQAQSDDKQQWSFLFGTNWENKQGKMGYPEVKQLKFYDLSSQKGQSILESLAYTNKEKQEMMQPKIPGLDI</sequence>
<reference evidence="1" key="1">
    <citation type="submission" date="2019-05" db="EMBL/GenBank/DDBJ databases">
        <title>Whole genome sequencing of Pseudanabaena catenata USMAC16.</title>
        <authorList>
            <person name="Khan Z."/>
            <person name="Omar W.M."/>
            <person name="Convey P."/>
            <person name="Merican F."/>
            <person name="Najimudin N."/>
        </authorList>
    </citation>
    <scope>NUCLEOTIDE SEQUENCE</scope>
    <source>
        <strain evidence="1">USMAC16</strain>
    </source>
</reference>
<dbReference type="Proteomes" id="UP001152872">
    <property type="component" value="Unassembled WGS sequence"/>
</dbReference>
<evidence type="ECO:0000313" key="1">
    <source>
        <dbReference type="EMBL" id="MDG3495734.1"/>
    </source>
</evidence>
<evidence type="ECO:0000313" key="2">
    <source>
        <dbReference type="Proteomes" id="UP001152872"/>
    </source>
</evidence>
<dbReference type="AlphaFoldDB" id="A0A9X4RM48"/>
<accession>A0A9X4RM48</accession>
<name>A0A9X4RM48_9CYAN</name>
<organism evidence="1 2">
    <name type="scientific">Pseudanabaena catenata USMAC16</name>
    <dbReference type="NCBI Taxonomy" id="1855837"/>
    <lineage>
        <taxon>Bacteria</taxon>
        <taxon>Bacillati</taxon>
        <taxon>Cyanobacteriota</taxon>
        <taxon>Cyanophyceae</taxon>
        <taxon>Pseudanabaenales</taxon>
        <taxon>Pseudanabaenaceae</taxon>
        <taxon>Pseudanabaena</taxon>
    </lineage>
</organism>
<dbReference type="RefSeq" id="WP_009627874.1">
    <property type="nucleotide sequence ID" value="NZ_VBTY01000121.1"/>
</dbReference>
<dbReference type="EMBL" id="VBTY01000121">
    <property type="protein sequence ID" value="MDG3495734.1"/>
    <property type="molecule type" value="Genomic_DNA"/>
</dbReference>
<keyword evidence="2" id="KW-1185">Reference proteome</keyword>
<protein>
    <submittedName>
        <fullName evidence="1">Three-Cys-motif partner protein TcmP</fullName>
    </submittedName>
</protein>